<name>A0A852WZX5_9MICO</name>
<accession>A0A852WZX5</accession>
<dbReference type="RefSeq" id="WP_179461924.1">
    <property type="nucleotide sequence ID" value="NZ_JACBZX010000001.1"/>
</dbReference>
<protein>
    <submittedName>
        <fullName evidence="2">Cobalamin biosynthesis protein CobD/CbiB</fullName>
    </submittedName>
</protein>
<sequence length="108" mass="11500">MDRRRDLIDPGVLGWLAISLALGVMTAALLGSAVWVVPFVLLGGAMSWRERTQDRRGDDVRWLILAGSCALGIALGAVTGSALAVAPFVLLGLVGVAYHHHREQLASR</sequence>
<proteinExistence type="predicted"/>
<evidence type="ECO:0000256" key="1">
    <source>
        <dbReference type="SAM" id="Phobius"/>
    </source>
</evidence>
<keyword evidence="1" id="KW-1133">Transmembrane helix</keyword>
<evidence type="ECO:0000313" key="2">
    <source>
        <dbReference type="EMBL" id="NYG36416.1"/>
    </source>
</evidence>
<dbReference type="AlphaFoldDB" id="A0A852WZX5"/>
<organism evidence="2 3">
    <name type="scientific">Janibacter alkaliphilus</name>
    <dbReference type="NCBI Taxonomy" id="1069963"/>
    <lineage>
        <taxon>Bacteria</taxon>
        <taxon>Bacillati</taxon>
        <taxon>Actinomycetota</taxon>
        <taxon>Actinomycetes</taxon>
        <taxon>Micrococcales</taxon>
        <taxon>Intrasporangiaceae</taxon>
        <taxon>Janibacter</taxon>
    </lineage>
</organism>
<keyword evidence="3" id="KW-1185">Reference proteome</keyword>
<evidence type="ECO:0000313" key="3">
    <source>
        <dbReference type="Proteomes" id="UP000592181"/>
    </source>
</evidence>
<comment type="caution">
    <text evidence="2">The sequence shown here is derived from an EMBL/GenBank/DDBJ whole genome shotgun (WGS) entry which is preliminary data.</text>
</comment>
<dbReference type="Proteomes" id="UP000592181">
    <property type="component" value="Unassembled WGS sequence"/>
</dbReference>
<feature type="transmembrane region" description="Helical" evidence="1">
    <location>
        <begin position="12"/>
        <end position="42"/>
    </location>
</feature>
<feature type="transmembrane region" description="Helical" evidence="1">
    <location>
        <begin position="62"/>
        <end position="94"/>
    </location>
</feature>
<dbReference type="EMBL" id="JACBZX010000001">
    <property type="protein sequence ID" value="NYG36416.1"/>
    <property type="molecule type" value="Genomic_DNA"/>
</dbReference>
<gene>
    <name evidence="2" type="ORF">BJY28_000885</name>
</gene>
<keyword evidence="1" id="KW-0812">Transmembrane</keyword>
<keyword evidence="1" id="KW-0472">Membrane</keyword>
<reference evidence="2 3" key="1">
    <citation type="submission" date="2020-07" db="EMBL/GenBank/DDBJ databases">
        <title>Sequencing the genomes of 1000 actinobacteria strains.</title>
        <authorList>
            <person name="Klenk H.-P."/>
        </authorList>
    </citation>
    <scope>NUCLEOTIDE SEQUENCE [LARGE SCALE GENOMIC DNA]</scope>
    <source>
        <strain evidence="2 3">DSM 24723</strain>
    </source>
</reference>